<keyword evidence="3" id="KW-0964">Secreted</keyword>
<reference evidence="6" key="3">
    <citation type="submission" date="2018-07" db="EMBL/GenBank/DDBJ databases">
        <authorList>
            <person name="Mckenzie S.K."/>
            <person name="Kronauer D.J.C."/>
        </authorList>
    </citation>
    <scope>NUCLEOTIDE SEQUENCE</scope>
    <source>
        <strain evidence="6">Clonal line C1</strain>
    </source>
</reference>
<name>A0A026WQR8_OOCBI</name>
<dbReference type="Proteomes" id="UP000053097">
    <property type="component" value="Unassembled WGS sequence"/>
</dbReference>
<dbReference type="EMBL" id="KK107128">
    <property type="protein sequence ID" value="EZA58375.1"/>
    <property type="molecule type" value="Genomic_DNA"/>
</dbReference>
<dbReference type="CDD" id="cd23992">
    <property type="entry name" value="PBP_GOBP"/>
    <property type="match status" value="1"/>
</dbReference>
<dbReference type="Pfam" id="PF01395">
    <property type="entry name" value="PBP_GOBP"/>
    <property type="match status" value="1"/>
</dbReference>
<dbReference type="GO" id="GO:0005576">
    <property type="term" value="C:extracellular region"/>
    <property type="evidence" value="ECO:0007669"/>
    <property type="project" value="UniProtKB-SubCell"/>
</dbReference>
<protein>
    <submittedName>
        <fullName evidence="6">ObirObp11</fullName>
    </submittedName>
</protein>
<evidence type="ECO:0000256" key="2">
    <source>
        <dbReference type="ARBA" id="ARBA00008098"/>
    </source>
</evidence>
<dbReference type="PANTHER" id="PTHR21364:SF2">
    <property type="entry name" value="GENERAL ODORANT-BINDING PROTEIN 19A"/>
    <property type="match status" value="1"/>
</dbReference>
<feature type="signal peptide" evidence="4">
    <location>
        <begin position="1"/>
        <end position="23"/>
    </location>
</feature>
<dbReference type="InterPro" id="IPR006170">
    <property type="entry name" value="PBP/GOBP"/>
</dbReference>
<accession>A0A026WQR8</accession>
<dbReference type="OrthoDB" id="5978988at2759"/>
<dbReference type="GO" id="GO:0005549">
    <property type="term" value="F:odorant binding"/>
    <property type="evidence" value="ECO:0007669"/>
    <property type="project" value="InterPro"/>
</dbReference>
<dbReference type="EMBL" id="QOIP01000006">
    <property type="protein sequence ID" value="RLU21418.1"/>
    <property type="molecule type" value="Genomic_DNA"/>
</dbReference>
<dbReference type="Gene3D" id="1.10.238.20">
    <property type="entry name" value="Pheromone/general odorant binding protein domain"/>
    <property type="match status" value="1"/>
</dbReference>
<dbReference type="SUPFAM" id="SSF47565">
    <property type="entry name" value="Insect pheromone/odorant-binding proteins"/>
    <property type="match status" value="1"/>
</dbReference>
<keyword evidence="7" id="KW-1185">Reference proteome</keyword>
<evidence type="ECO:0000313" key="6">
    <source>
        <dbReference type="EMBL" id="RLU21418.1"/>
    </source>
</evidence>
<comment type="subcellular location">
    <subcellularLocation>
        <location evidence="1">Secreted</location>
    </subcellularLocation>
</comment>
<keyword evidence="4" id="KW-0732">Signal</keyword>
<dbReference type="FunFam" id="1.10.238.20:FF:000001">
    <property type="entry name" value="General odorant-binding protein lush"/>
    <property type="match status" value="1"/>
</dbReference>
<organism evidence="5 7">
    <name type="scientific">Ooceraea biroi</name>
    <name type="common">Clonal raider ant</name>
    <name type="synonym">Cerapachys biroi</name>
    <dbReference type="NCBI Taxonomy" id="2015173"/>
    <lineage>
        <taxon>Eukaryota</taxon>
        <taxon>Metazoa</taxon>
        <taxon>Ecdysozoa</taxon>
        <taxon>Arthropoda</taxon>
        <taxon>Hexapoda</taxon>
        <taxon>Insecta</taxon>
        <taxon>Pterygota</taxon>
        <taxon>Neoptera</taxon>
        <taxon>Endopterygota</taxon>
        <taxon>Hymenoptera</taxon>
        <taxon>Apocrita</taxon>
        <taxon>Aculeata</taxon>
        <taxon>Formicoidea</taxon>
        <taxon>Formicidae</taxon>
        <taxon>Dorylinae</taxon>
        <taxon>Ooceraea</taxon>
    </lineage>
</organism>
<dbReference type="GO" id="GO:0007608">
    <property type="term" value="P:sensory perception of smell"/>
    <property type="evidence" value="ECO:0007669"/>
    <property type="project" value="UniProtKB-ARBA"/>
</dbReference>
<sequence length="152" mass="16956">MARENLIFICASLIIMQLVIVSSDDNIDWTTIHDELRKLAGNLRKKCTGETGATVDLLEEAEWGEFPDDDPDSKTKLGCYLRCVMEKGGVMKKDGTINFKLLSKMTPQAFKQVGAEMLDECRDATTGSDNCDIAYNFNKCMYNANPVAFLVI</sequence>
<dbReference type="OMA" id="LHKCWKQ"/>
<feature type="chain" id="PRO_5035982809" evidence="4">
    <location>
        <begin position="24"/>
        <end position="152"/>
    </location>
</feature>
<dbReference type="SMART" id="SM00708">
    <property type="entry name" value="PhBP"/>
    <property type="match status" value="1"/>
</dbReference>
<proteinExistence type="inferred from homology"/>
<evidence type="ECO:0000256" key="4">
    <source>
        <dbReference type="SAM" id="SignalP"/>
    </source>
</evidence>
<dbReference type="InterPro" id="IPR036728">
    <property type="entry name" value="PBP_GOBP_sf"/>
</dbReference>
<dbReference type="PANTHER" id="PTHR21364">
    <property type="entry name" value="GENERAL ODORANT-BINDING PROTEIN 19A"/>
    <property type="match status" value="1"/>
</dbReference>
<comment type="similarity">
    <text evidence="2">Belongs to the PBP/GOBP family.</text>
</comment>
<evidence type="ECO:0000256" key="1">
    <source>
        <dbReference type="ARBA" id="ARBA00004613"/>
    </source>
</evidence>
<evidence type="ECO:0000313" key="7">
    <source>
        <dbReference type="Proteomes" id="UP000053097"/>
    </source>
</evidence>
<reference evidence="5 7" key="1">
    <citation type="journal article" date="2014" name="Curr. Biol.">
        <title>The genome of the clonal raider ant Cerapachys biroi.</title>
        <authorList>
            <person name="Oxley P.R."/>
            <person name="Ji L."/>
            <person name="Fetter-Pruneda I."/>
            <person name="McKenzie S.K."/>
            <person name="Li C."/>
            <person name="Hu H."/>
            <person name="Zhang G."/>
            <person name="Kronauer D.J."/>
        </authorList>
    </citation>
    <scope>NUCLEOTIDE SEQUENCE [LARGE SCALE GENOMIC DNA]</scope>
</reference>
<gene>
    <name evidence="6" type="ORF">DMN91_005791</name>
    <name evidence="5" type="ORF">X777_01332</name>
</gene>
<reference evidence="6" key="2">
    <citation type="journal article" date="2018" name="Genome Res.">
        <title>The genomic architecture and molecular evolution of ant odorant receptors.</title>
        <authorList>
            <person name="McKenzie S.K."/>
            <person name="Kronauer D.J.C."/>
        </authorList>
    </citation>
    <scope>NUCLEOTIDE SEQUENCE [LARGE SCALE GENOMIC DNA]</scope>
    <source>
        <strain evidence="6">Clonal line C1</strain>
    </source>
</reference>
<dbReference type="Proteomes" id="UP000279307">
    <property type="component" value="Chromosome 6"/>
</dbReference>
<dbReference type="AlphaFoldDB" id="A0A026WQR8"/>
<evidence type="ECO:0000313" key="5">
    <source>
        <dbReference type="EMBL" id="EZA58375.1"/>
    </source>
</evidence>
<evidence type="ECO:0000256" key="3">
    <source>
        <dbReference type="ARBA" id="ARBA00022525"/>
    </source>
</evidence>